<dbReference type="InterPro" id="IPR043429">
    <property type="entry name" value="ArtM/GltK/GlnP/TcyL/YhdX-like"/>
</dbReference>
<dbReference type="Proteomes" id="UP000215027">
    <property type="component" value="Chromosome II"/>
</dbReference>
<dbReference type="AlphaFoldDB" id="A0A160T8V1"/>
<keyword evidence="12" id="KW-1185">Reference proteome</keyword>
<gene>
    <name evidence="11" type="ORF">CFX0092_B0334</name>
</gene>
<dbReference type="FunFam" id="1.10.3720.10:FF:000006">
    <property type="entry name" value="Glutamate/aspartate ABC transporter, permease protein GltK"/>
    <property type="match status" value="1"/>
</dbReference>
<evidence type="ECO:0000256" key="2">
    <source>
        <dbReference type="ARBA" id="ARBA00022448"/>
    </source>
</evidence>
<feature type="transmembrane region" description="Helical" evidence="8">
    <location>
        <begin position="255"/>
        <end position="275"/>
    </location>
</feature>
<dbReference type="RefSeq" id="WP_095045220.1">
    <property type="nucleotide sequence ID" value="NZ_LN890656.1"/>
</dbReference>
<dbReference type="Gene3D" id="1.10.3720.10">
    <property type="entry name" value="MetI-like"/>
    <property type="match status" value="1"/>
</dbReference>
<dbReference type="PANTHER" id="PTHR30614:SF0">
    <property type="entry name" value="L-CYSTINE TRANSPORT SYSTEM PERMEASE PROTEIN TCYL"/>
    <property type="match status" value="1"/>
</dbReference>
<proteinExistence type="inferred from homology"/>
<keyword evidence="2 8" id="KW-0813">Transport</keyword>
<dbReference type="GO" id="GO:0006865">
    <property type="term" value="P:amino acid transport"/>
    <property type="evidence" value="ECO:0007669"/>
    <property type="project" value="UniProtKB-KW"/>
</dbReference>
<evidence type="ECO:0000256" key="5">
    <source>
        <dbReference type="ARBA" id="ARBA00022970"/>
    </source>
</evidence>
<feature type="domain" description="ABC transmembrane type-1" evidence="10">
    <location>
        <begin position="87"/>
        <end position="276"/>
    </location>
</feature>
<dbReference type="SUPFAM" id="SSF161098">
    <property type="entry name" value="MetI-like"/>
    <property type="match status" value="1"/>
</dbReference>
<evidence type="ECO:0000313" key="11">
    <source>
        <dbReference type="EMBL" id="CUS05868.1"/>
    </source>
</evidence>
<reference evidence="11" key="1">
    <citation type="submission" date="2016-01" db="EMBL/GenBank/DDBJ databases">
        <authorList>
            <person name="Mcilroy J.S."/>
            <person name="Karst M S."/>
            <person name="Albertsen M."/>
        </authorList>
    </citation>
    <scope>NUCLEOTIDE SEQUENCE</scope>
    <source>
        <strain evidence="11">Cfx-K</strain>
    </source>
</reference>
<dbReference type="InterPro" id="IPR035906">
    <property type="entry name" value="MetI-like_sf"/>
</dbReference>
<accession>A0A160T8V1</accession>
<name>A0A160T8V1_9CHLR</name>
<dbReference type="EMBL" id="LN890656">
    <property type="protein sequence ID" value="CUS05868.1"/>
    <property type="molecule type" value="Genomic_DNA"/>
</dbReference>
<dbReference type="CDD" id="cd06261">
    <property type="entry name" value="TM_PBP2"/>
    <property type="match status" value="1"/>
</dbReference>
<feature type="transmembrane region" description="Helical" evidence="8">
    <location>
        <begin position="149"/>
        <end position="170"/>
    </location>
</feature>
<evidence type="ECO:0000256" key="6">
    <source>
        <dbReference type="ARBA" id="ARBA00022989"/>
    </source>
</evidence>
<comment type="subcellular location">
    <subcellularLocation>
        <location evidence="1 8">Cell membrane</location>
        <topology evidence="1 8">Multi-pass membrane protein</topology>
    </subcellularLocation>
</comment>
<evidence type="ECO:0000256" key="7">
    <source>
        <dbReference type="ARBA" id="ARBA00023136"/>
    </source>
</evidence>
<feature type="transmembrane region" description="Helical" evidence="8">
    <location>
        <begin position="37"/>
        <end position="59"/>
    </location>
</feature>
<dbReference type="InterPro" id="IPR010065">
    <property type="entry name" value="AA_ABC_transptr_permease_3TM"/>
</dbReference>
<evidence type="ECO:0000256" key="8">
    <source>
        <dbReference type="RuleBase" id="RU363032"/>
    </source>
</evidence>
<feature type="region of interest" description="Disordered" evidence="9">
    <location>
        <begin position="1"/>
        <end position="29"/>
    </location>
</feature>
<sequence>MSITADPPGAPPDNERLRSQAEQLTQRRRSRARRFSAGVRLSYVALLLFLAFLFSGFRFEAGGLTIRTIQLDWEFIRTYAPFIIKGVWLTILLSILAIALSIVLAVAGALGRLSKSPPAYALATFYVSLIRGTPLLLQLFFIFLALPQLGIVLGGMTAGVLALGINYGAYNTEIVRAGIQSVGVGQREAALAIGMTNGQIMRRVVLPQALKLTIPPLGNQFIAMLKDTSLVATTGFVWELLWRAQKVGRANFRSLEALLIAAVFYWIITIIFSAVQDRLEARLARGERTLS</sequence>
<feature type="transmembrane region" description="Helical" evidence="8">
    <location>
        <begin position="119"/>
        <end position="143"/>
    </location>
</feature>
<dbReference type="InterPro" id="IPR000515">
    <property type="entry name" value="MetI-like"/>
</dbReference>
<evidence type="ECO:0000259" key="10">
    <source>
        <dbReference type="PROSITE" id="PS50928"/>
    </source>
</evidence>
<evidence type="ECO:0000256" key="1">
    <source>
        <dbReference type="ARBA" id="ARBA00004651"/>
    </source>
</evidence>
<dbReference type="KEGG" id="pbf:CFX0092_B0334"/>
<keyword evidence="7 8" id="KW-0472">Membrane</keyword>
<dbReference type="NCBIfam" id="TIGR01726">
    <property type="entry name" value="HEQRo_perm_3TM"/>
    <property type="match status" value="1"/>
</dbReference>
<dbReference type="OrthoDB" id="9787841at2"/>
<protein>
    <submittedName>
        <fullName evidence="11">Transporter subunit: permease component of ABC superfamily transporter (Modular protein)</fullName>
    </submittedName>
</protein>
<comment type="similarity">
    <text evidence="8">Belongs to the binding-protein-dependent transport system permease family.</text>
</comment>
<evidence type="ECO:0000256" key="9">
    <source>
        <dbReference type="SAM" id="MobiDB-lite"/>
    </source>
</evidence>
<dbReference type="GO" id="GO:0022857">
    <property type="term" value="F:transmembrane transporter activity"/>
    <property type="evidence" value="ECO:0007669"/>
    <property type="project" value="InterPro"/>
</dbReference>
<keyword evidence="5" id="KW-0029">Amino-acid transport</keyword>
<evidence type="ECO:0000256" key="3">
    <source>
        <dbReference type="ARBA" id="ARBA00022475"/>
    </source>
</evidence>
<keyword evidence="3" id="KW-1003">Cell membrane</keyword>
<evidence type="ECO:0000256" key="4">
    <source>
        <dbReference type="ARBA" id="ARBA00022692"/>
    </source>
</evidence>
<evidence type="ECO:0000313" key="12">
    <source>
        <dbReference type="Proteomes" id="UP000215027"/>
    </source>
</evidence>
<keyword evidence="4 8" id="KW-0812">Transmembrane</keyword>
<feature type="transmembrane region" description="Helical" evidence="8">
    <location>
        <begin position="79"/>
        <end position="107"/>
    </location>
</feature>
<dbReference type="Pfam" id="PF00528">
    <property type="entry name" value="BPD_transp_1"/>
    <property type="match status" value="1"/>
</dbReference>
<dbReference type="PANTHER" id="PTHR30614">
    <property type="entry name" value="MEMBRANE COMPONENT OF AMINO ACID ABC TRANSPORTER"/>
    <property type="match status" value="1"/>
</dbReference>
<dbReference type="GO" id="GO:0043190">
    <property type="term" value="C:ATP-binding cassette (ABC) transporter complex"/>
    <property type="evidence" value="ECO:0007669"/>
    <property type="project" value="InterPro"/>
</dbReference>
<organism evidence="11 12">
    <name type="scientific">Candidatus Promineifilum breve</name>
    <dbReference type="NCBI Taxonomy" id="1806508"/>
    <lineage>
        <taxon>Bacteria</taxon>
        <taxon>Bacillati</taxon>
        <taxon>Chloroflexota</taxon>
        <taxon>Ardenticatenia</taxon>
        <taxon>Candidatus Promineifilales</taxon>
        <taxon>Candidatus Promineifilaceae</taxon>
        <taxon>Candidatus Promineifilum</taxon>
    </lineage>
</organism>
<keyword evidence="6 8" id="KW-1133">Transmembrane helix</keyword>
<dbReference type="PROSITE" id="PS50928">
    <property type="entry name" value="ABC_TM1"/>
    <property type="match status" value="1"/>
</dbReference>